<name>A0A934K7M3_9BACT</name>
<dbReference type="EMBL" id="JAEKNR010000039">
    <property type="protein sequence ID" value="MBJ7597128.1"/>
    <property type="molecule type" value="Genomic_DNA"/>
</dbReference>
<sequence length="194" mass="20664">MARGLVDDLRSPHPLGAHLPAVYQVKDPFTMGLAAACDEILAPIVASLDSFDSYLDPALTPLDFLQWLGTWVGLALDESWTPERRRVFVAEASALYKVRGTLGGLRAYLELLTGGEVRVEDSGGTAWSTESGSPFPGRPDFEVTITLPSTSAAGLDAAQIDLLVAAAKPANVKHRVVVDGSTAQDTATDEESKR</sequence>
<dbReference type="Pfam" id="PF09684">
    <property type="entry name" value="Tail_P2_I"/>
    <property type="match status" value="1"/>
</dbReference>
<keyword evidence="2" id="KW-1185">Reference proteome</keyword>
<reference evidence="1" key="1">
    <citation type="submission" date="2020-10" db="EMBL/GenBank/DDBJ databases">
        <title>Ca. Dormibacterota MAGs.</title>
        <authorList>
            <person name="Montgomery K."/>
        </authorList>
    </citation>
    <scope>NUCLEOTIDE SEQUENCE [LARGE SCALE GENOMIC DNA]</scope>
    <source>
        <strain evidence="1">SC8812_S17_10</strain>
    </source>
</reference>
<evidence type="ECO:0000313" key="2">
    <source>
        <dbReference type="Proteomes" id="UP000612893"/>
    </source>
</evidence>
<proteinExistence type="predicted"/>
<gene>
    <name evidence="1" type="ORF">JF922_03450</name>
</gene>
<dbReference type="AlphaFoldDB" id="A0A934K7M3"/>
<dbReference type="Proteomes" id="UP000612893">
    <property type="component" value="Unassembled WGS sequence"/>
</dbReference>
<comment type="caution">
    <text evidence="1">The sequence shown here is derived from an EMBL/GenBank/DDBJ whole genome shotgun (WGS) entry which is preliminary data.</text>
</comment>
<accession>A0A934K7M3</accession>
<organism evidence="1 2">
    <name type="scientific">Candidatus Nephthysia bennettiae</name>
    <dbReference type="NCBI Taxonomy" id="3127016"/>
    <lineage>
        <taxon>Bacteria</taxon>
        <taxon>Bacillati</taxon>
        <taxon>Candidatus Dormiibacterota</taxon>
        <taxon>Candidatus Dormibacteria</taxon>
        <taxon>Candidatus Dormibacterales</taxon>
        <taxon>Candidatus Dormibacteraceae</taxon>
        <taxon>Candidatus Nephthysia</taxon>
    </lineage>
</organism>
<dbReference type="InterPro" id="IPR006521">
    <property type="entry name" value="Tail_protein_I"/>
</dbReference>
<dbReference type="NCBIfam" id="TIGR02242">
    <property type="entry name" value="tail_TIGR02242"/>
    <property type="match status" value="1"/>
</dbReference>
<protein>
    <submittedName>
        <fullName evidence="1">Phage tail protein</fullName>
    </submittedName>
</protein>
<evidence type="ECO:0000313" key="1">
    <source>
        <dbReference type="EMBL" id="MBJ7597128.1"/>
    </source>
</evidence>
<dbReference type="RefSeq" id="WP_338199121.1">
    <property type="nucleotide sequence ID" value="NZ_JAEKNR010000039.1"/>
</dbReference>
<dbReference type="InterPro" id="IPR011748">
    <property type="entry name" value="Unchr_phage_tail-like"/>
</dbReference>